<dbReference type="GO" id="GO:0046872">
    <property type="term" value="F:metal ion binding"/>
    <property type="evidence" value="ECO:0007669"/>
    <property type="project" value="UniProtKB-KW"/>
</dbReference>
<feature type="domain" description="Ethylene receptor 1-like N-terminal" evidence="10">
    <location>
        <begin position="42"/>
        <end position="97"/>
    </location>
</feature>
<name>A0A5P1E2S1_ASPOF</name>
<keyword evidence="12" id="KW-1185">Reference proteome</keyword>
<comment type="catalytic activity">
    <reaction evidence="1">
        <text>ATP + protein L-histidine = ADP + protein N-phospho-L-histidine.</text>
        <dbReference type="EC" id="2.7.13.3"/>
    </reaction>
</comment>
<protein>
    <recommendedName>
        <fullName evidence="2">histidine kinase</fullName>
        <ecNumber evidence="2">2.7.13.3</ecNumber>
    </recommendedName>
</protein>
<evidence type="ECO:0000256" key="9">
    <source>
        <dbReference type="SAM" id="SignalP"/>
    </source>
</evidence>
<evidence type="ECO:0000256" key="8">
    <source>
        <dbReference type="SAM" id="Phobius"/>
    </source>
</evidence>
<evidence type="ECO:0000313" key="12">
    <source>
        <dbReference type="Proteomes" id="UP000243459"/>
    </source>
</evidence>
<dbReference type="GO" id="GO:0051740">
    <property type="term" value="F:ethylene binding"/>
    <property type="evidence" value="ECO:0007669"/>
    <property type="project" value="TreeGrafter"/>
</dbReference>
<evidence type="ECO:0000256" key="7">
    <source>
        <dbReference type="ARBA" id="ARBA00022840"/>
    </source>
</evidence>
<dbReference type="InterPro" id="IPR058544">
    <property type="entry name" value="ETR1_N"/>
</dbReference>
<evidence type="ECO:0000259" key="10">
    <source>
        <dbReference type="Pfam" id="PF25487"/>
    </source>
</evidence>
<dbReference type="AlphaFoldDB" id="A0A5P1E2S1"/>
<keyword evidence="3" id="KW-0808">Transferase</keyword>
<dbReference type="Proteomes" id="UP000243459">
    <property type="component" value="Chromosome 10"/>
</dbReference>
<proteinExistence type="predicted"/>
<evidence type="ECO:0000256" key="4">
    <source>
        <dbReference type="ARBA" id="ARBA00022723"/>
    </source>
</evidence>
<dbReference type="GO" id="GO:0004673">
    <property type="term" value="F:protein histidine kinase activity"/>
    <property type="evidence" value="ECO:0007669"/>
    <property type="project" value="UniProtKB-EC"/>
</dbReference>
<feature type="transmembrane region" description="Helical" evidence="8">
    <location>
        <begin position="51"/>
        <end position="69"/>
    </location>
</feature>
<dbReference type="GO" id="GO:0038199">
    <property type="term" value="F:ethylene receptor activity"/>
    <property type="evidence" value="ECO:0007669"/>
    <property type="project" value="TreeGrafter"/>
</dbReference>
<organism evidence="11 12">
    <name type="scientific">Asparagus officinalis</name>
    <name type="common">Garden asparagus</name>
    <dbReference type="NCBI Taxonomy" id="4686"/>
    <lineage>
        <taxon>Eukaryota</taxon>
        <taxon>Viridiplantae</taxon>
        <taxon>Streptophyta</taxon>
        <taxon>Embryophyta</taxon>
        <taxon>Tracheophyta</taxon>
        <taxon>Spermatophyta</taxon>
        <taxon>Magnoliopsida</taxon>
        <taxon>Liliopsida</taxon>
        <taxon>Asparagales</taxon>
        <taxon>Asparagaceae</taxon>
        <taxon>Asparagoideae</taxon>
        <taxon>Asparagus</taxon>
    </lineage>
</organism>
<keyword evidence="8" id="KW-1133">Transmembrane helix</keyword>
<evidence type="ECO:0000256" key="3">
    <source>
        <dbReference type="ARBA" id="ARBA00022679"/>
    </source>
</evidence>
<keyword evidence="9" id="KW-0732">Signal</keyword>
<feature type="transmembrane region" description="Helical" evidence="8">
    <location>
        <begin position="76"/>
        <end position="96"/>
    </location>
</feature>
<accession>A0A5P1E2S1</accession>
<keyword evidence="4" id="KW-0479">Metal-binding</keyword>
<keyword evidence="5" id="KW-0547">Nucleotide-binding</keyword>
<dbReference type="EMBL" id="CM007390">
    <property type="protein sequence ID" value="ONK56931.1"/>
    <property type="molecule type" value="Genomic_DNA"/>
</dbReference>
<evidence type="ECO:0000313" key="11">
    <source>
        <dbReference type="EMBL" id="ONK56931.1"/>
    </source>
</evidence>
<evidence type="ECO:0000256" key="2">
    <source>
        <dbReference type="ARBA" id="ARBA00012438"/>
    </source>
</evidence>
<sequence>MLKLLFYGLLVSSLLLLPSSAIEIGYPRCNCDGDSLWTVEGILQCQKVSDFLIAAAYFSIPLELLYFATCSSLFPFKWIVIQFGAFIVLCGLTHLLPSL</sequence>
<evidence type="ECO:0000256" key="5">
    <source>
        <dbReference type="ARBA" id="ARBA00022741"/>
    </source>
</evidence>
<keyword evidence="8" id="KW-0812">Transmembrane</keyword>
<dbReference type="PANTHER" id="PTHR24423:SF633">
    <property type="entry name" value="ETHYLENE RECEPTOR 2"/>
    <property type="match status" value="1"/>
</dbReference>
<reference evidence="12" key="1">
    <citation type="journal article" date="2017" name="Nat. Commun.">
        <title>The asparagus genome sheds light on the origin and evolution of a young Y chromosome.</title>
        <authorList>
            <person name="Harkess A."/>
            <person name="Zhou J."/>
            <person name="Xu C."/>
            <person name="Bowers J.E."/>
            <person name="Van der Hulst R."/>
            <person name="Ayyampalayam S."/>
            <person name="Mercati F."/>
            <person name="Riccardi P."/>
            <person name="McKain M.R."/>
            <person name="Kakrana A."/>
            <person name="Tang H."/>
            <person name="Ray J."/>
            <person name="Groenendijk J."/>
            <person name="Arikit S."/>
            <person name="Mathioni S.M."/>
            <person name="Nakano M."/>
            <person name="Shan H."/>
            <person name="Telgmann-Rauber A."/>
            <person name="Kanno A."/>
            <person name="Yue Z."/>
            <person name="Chen H."/>
            <person name="Li W."/>
            <person name="Chen Y."/>
            <person name="Xu X."/>
            <person name="Zhang Y."/>
            <person name="Luo S."/>
            <person name="Chen H."/>
            <person name="Gao J."/>
            <person name="Mao Z."/>
            <person name="Pires J.C."/>
            <person name="Luo M."/>
            <person name="Kudrna D."/>
            <person name="Wing R.A."/>
            <person name="Meyers B.C."/>
            <person name="Yi K."/>
            <person name="Kong H."/>
            <person name="Lavrijsen P."/>
            <person name="Sunseri F."/>
            <person name="Falavigna A."/>
            <person name="Ye Y."/>
            <person name="Leebens-Mack J.H."/>
            <person name="Chen G."/>
        </authorList>
    </citation>
    <scope>NUCLEOTIDE SEQUENCE [LARGE SCALE GENOMIC DNA]</scope>
    <source>
        <strain evidence="12">cv. DH0086</strain>
    </source>
</reference>
<keyword evidence="7" id="KW-0067">ATP-binding</keyword>
<evidence type="ECO:0000256" key="6">
    <source>
        <dbReference type="ARBA" id="ARBA00022777"/>
    </source>
</evidence>
<dbReference type="Gramene" id="ONK56931">
    <property type="protein sequence ID" value="ONK56931"/>
    <property type="gene ID" value="A4U43_C10F14820"/>
</dbReference>
<dbReference type="GO" id="GO:0005524">
    <property type="term" value="F:ATP binding"/>
    <property type="evidence" value="ECO:0007669"/>
    <property type="project" value="UniProtKB-KW"/>
</dbReference>
<evidence type="ECO:0000256" key="1">
    <source>
        <dbReference type="ARBA" id="ARBA00000085"/>
    </source>
</evidence>
<dbReference type="PANTHER" id="PTHR24423">
    <property type="entry name" value="TWO-COMPONENT SENSOR HISTIDINE KINASE"/>
    <property type="match status" value="1"/>
</dbReference>
<dbReference type="GO" id="GO:0005783">
    <property type="term" value="C:endoplasmic reticulum"/>
    <property type="evidence" value="ECO:0007669"/>
    <property type="project" value="TreeGrafter"/>
</dbReference>
<dbReference type="Pfam" id="PF25487">
    <property type="entry name" value="ETR1_N"/>
    <property type="match status" value="1"/>
</dbReference>
<gene>
    <name evidence="11" type="ORF">A4U43_C10F14820</name>
</gene>
<feature type="chain" id="PRO_5024370349" description="histidine kinase" evidence="9">
    <location>
        <begin position="22"/>
        <end position="99"/>
    </location>
</feature>
<keyword evidence="6" id="KW-0418">Kinase</keyword>
<keyword evidence="8" id="KW-0472">Membrane</keyword>
<dbReference type="EC" id="2.7.13.3" evidence="2"/>
<feature type="signal peptide" evidence="9">
    <location>
        <begin position="1"/>
        <end position="21"/>
    </location>
</feature>